<keyword evidence="1" id="KW-0812">Transmembrane</keyword>
<gene>
    <name evidence="3" type="ORF">AB6T85_00620</name>
</gene>
<keyword evidence="1" id="KW-0472">Membrane</keyword>
<reference evidence="3 4" key="1">
    <citation type="submission" date="2024-07" db="EMBL/GenBank/DDBJ databases">
        <authorList>
            <person name="Hebao G."/>
        </authorList>
    </citation>
    <scope>NUCLEOTIDE SEQUENCE [LARGE SCALE GENOMIC DNA]</scope>
    <source>
        <strain evidence="3 4">ACCC 02193</strain>
    </source>
</reference>
<dbReference type="EMBL" id="JBGFFX010000001">
    <property type="protein sequence ID" value="MEY8768943.1"/>
    <property type="molecule type" value="Genomic_DNA"/>
</dbReference>
<dbReference type="PANTHER" id="PTHR37938">
    <property type="entry name" value="BLL0215 PROTEIN"/>
    <property type="match status" value="1"/>
</dbReference>
<evidence type="ECO:0000259" key="2">
    <source>
        <dbReference type="Pfam" id="PF03703"/>
    </source>
</evidence>
<dbReference type="RefSeq" id="WP_301252179.1">
    <property type="nucleotide sequence ID" value="NZ_JBGFFX010000001.1"/>
</dbReference>
<keyword evidence="1" id="KW-1133">Transmembrane helix</keyword>
<dbReference type="Proteomes" id="UP001565243">
    <property type="component" value="Unassembled WGS sequence"/>
</dbReference>
<dbReference type="Pfam" id="PF03703">
    <property type="entry name" value="bPH_2"/>
    <property type="match status" value="1"/>
</dbReference>
<dbReference type="InterPro" id="IPR005182">
    <property type="entry name" value="YdbS-like_PH"/>
</dbReference>
<sequence length="139" mass="15538">MAYIDANLIKNETLLYRGEVTLWALLPWVIWGVILGAITAGLGLLLIPFGYFVIRSNEAGITDRRVIAKTGIIKRDTIEIGLNKVSSLQIKQSIAGRILGYGSLIICDVGASRAPIKYIKDPMAFRRRFFELQEENDVK</sequence>
<name>A0ABV4E210_9GAMM</name>
<accession>A0ABV4E210</accession>
<feature type="transmembrane region" description="Helical" evidence="1">
    <location>
        <begin position="28"/>
        <end position="54"/>
    </location>
</feature>
<evidence type="ECO:0000313" key="4">
    <source>
        <dbReference type="Proteomes" id="UP001565243"/>
    </source>
</evidence>
<dbReference type="PANTHER" id="PTHR37938:SF1">
    <property type="entry name" value="BLL0215 PROTEIN"/>
    <property type="match status" value="1"/>
</dbReference>
<proteinExistence type="predicted"/>
<protein>
    <submittedName>
        <fullName evidence="3">PH domain-containing protein</fullName>
    </submittedName>
</protein>
<keyword evidence="4" id="KW-1185">Reference proteome</keyword>
<evidence type="ECO:0000313" key="3">
    <source>
        <dbReference type="EMBL" id="MEY8768943.1"/>
    </source>
</evidence>
<feature type="domain" description="YdbS-like PH" evidence="2">
    <location>
        <begin position="61"/>
        <end position="126"/>
    </location>
</feature>
<comment type="caution">
    <text evidence="3">The sequence shown here is derived from an EMBL/GenBank/DDBJ whole genome shotgun (WGS) entry which is preliminary data.</text>
</comment>
<evidence type="ECO:0000256" key="1">
    <source>
        <dbReference type="SAM" id="Phobius"/>
    </source>
</evidence>
<organism evidence="3 4">
    <name type="scientific">Erwinia aeris</name>
    <dbReference type="NCBI Taxonomy" id="3239803"/>
    <lineage>
        <taxon>Bacteria</taxon>
        <taxon>Pseudomonadati</taxon>
        <taxon>Pseudomonadota</taxon>
        <taxon>Gammaproteobacteria</taxon>
        <taxon>Enterobacterales</taxon>
        <taxon>Erwiniaceae</taxon>
        <taxon>Erwinia</taxon>
    </lineage>
</organism>